<dbReference type="Proteomes" id="UP000759273">
    <property type="component" value="Unassembled WGS sequence"/>
</dbReference>
<name>A0A943HIZ7_9FIRM</name>
<organism evidence="1 2">
    <name type="scientific">Subdoligranulum variabile</name>
    <dbReference type="NCBI Taxonomy" id="214851"/>
    <lineage>
        <taxon>Bacteria</taxon>
        <taxon>Bacillati</taxon>
        <taxon>Bacillota</taxon>
        <taxon>Clostridia</taxon>
        <taxon>Eubacteriales</taxon>
        <taxon>Oscillospiraceae</taxon>
        <taxon>Subdoligranulum</taxon>
    </lineage>
</organism>
<dbReference type="EMBL" id="JAGZGG010000012">
    <property type="protein sequence ID" value="MBS5332166.1"/>
    <property type="molecule type" value="Genomic_DNA"/>
</dbReference>
<dbReference type="AlphaFoldDB" id="A0A943HIZ7"/>
<protein>
    <submittedName>
        <fullName evidence="1">Uncharacterized protein</fullName>
    </submittedName>
</protein>
<gene>
    <name evidence="1" type="ORF">KHY36_06510</name>
</gene>
<evidence type="ECO:0000313" key="1">
    <source>
        <dbReference type="EMBL" id="MBS5332166.1"/>
    </source>
</evidence>
<accession>A0A943HIZ7</accession>
<proteinExistence type="predicted"/>
<evidence type="ECO:0000313" key="2">
    <source>
        <dbReference type="Proteomes" id="UP000759273"/>
    </source>
</evidence>
<reference evidence="1" key="1">
    <citation type="submission" date="2021-02" db="EMBL/GenBank/DDBJ databases">
        <title>Infant gut strain persistence is associated with maternal origin, phylogeny, and functional potential including surface adhesion and iron acquisition.</title>
        <authorList>
            <person name="Lou Y.C."/>
        </authorList>
    </citation>
    <scope>NUCLEOTIDE SEQUENCE</scope>
    <source>
        <strain evidence="1">L3_101_000M1_dasL3_101_000M1_concoct_87</strain>
    </source>
</reference>
<comment type="caution">
    <text evidence="1">The sequence shown here is derived from an EMBL/GenBank/DDBJ whole genome shotgun (WGS) entry which is preliminary data.</text>
</comment>
<sequence length="127" mass="14463">MSTPKNHIFVPCATWRTRRGEVELQRELCCLPRSEDDLRRLIDTGQAAPAERGSYCVQFGGGGHYFDDRRAALAYLCTRWGGEFILRHLDDAVERAAHRRVIAIFEARLEAEKWQNWANPGGGDTQC</sequence>